<evidence type="ECO:0000256" key="1">
    <source>
        <dbReference type="SAM" id="Phobius"/>
    </source>
</evidence>
<accession>A0A1J4RP99</accession>
<dbReference type="STRING" id="1805034.AUJ59_02210"/>
<protein>
    <submittedName>
        <fullName evidence="2">Uncharacterized protein</fullName>
    </submittedName>
</protein>
<keyword evidence="1" id="KW-0812">Transmembrane</keyword>
<dbReference type="EMBL" id="MNUI01000038">
    <property type="protein sequence ID" value="OIN89225.1"/>
    <property type="molecule type" value="Genomic_DNA"/>
</dbReference>
<dbReference type="Proteomes" id="UP000183144">
    <property type="component" value="Unassembled WGS sequence"/>
</dbReference>
<gene>
    <name evidence="2" type="ORF">AUJ59_02210</name>
</gene>
<keyword evidence="1" id="KW-1133">Transmembrane helix</keyword>
<name>A0A1J4RP99_9BACT</name>
<organism evidence="2 3">
    <name type="scientific">Candidatus Beckwithbacteria bacterium CG1_02_47_37</name>
    <dbReference type="NCBI Taxonomy" id="1805034"/>
    <lineage>
        <taxon>Bacteria</taxon>
        <taxon>Candidatus Beckwithiibacteriota</taxon>
    </lineage>
</organism>
<feature type="transmembrane region" description="Helical" evidence="1">
    <location>
        <begin position="20"/>
        <end position="41"/>
    </location>
</feature>
<keyword evidence="1" id="KW-0472">Membrane</keyword>
<evidence type="ECO:0000313" key="3">
    <source>
        <dbReference type="Proteomes" id="UP000183144"/>
    </source>
</evidence>
<evidence type="ECO:0000313" key="2">
    <source>
        <dbReference type="EMBL" id="OIN89225.1"/>
    </source>
</evidence>
<proteinExistence type="predicted"/>
<reference evidence="2 3" key="1">
    <citation type="journal article" date="2016" name="Environ. Microbiol.">
        <title>Genomic resolution of a cold subsurface aquifer community provides metabolic insights for novel microbes adapted to high CO concentrations.</title>
        <authorList>
            <person name="Probst A.J."/>
            <person name="Castelle C.J."/>
            <person name="Singh A."/>
            <person name="Brown C.T."/>
            <person name="Anantharaman K."/>
            <person name="Sharon I."/>
            <person name="Hug L.A."/>
            <person name="Burstein D."/>
            <person name="Emerson J.B."/>
            <person name="Thomas B.C."/>
            <person name="Banfield J.F."/>
        </authorList>
    </citation>
    <scope>NUCLEOTIDE SEQUENCE [LARGE SCALE GENOMIC DNA]</scope>
    <source>
        <strain evidence="2">CG1_02_47_37</strain>
    </source>
</reference>
<sequence length="148" mass="15758">MIQPLNLNGEPVTPKKSLPVKLLAGLVMIIIAGVLSGYGLFNLKRNGAGPKKLRTEVTGTAAVGESYGVADTKVFTDSAEGEVTAGGVDGEGSHHLIREGGESQYVYLTSSIIDLDQFVGRKVKVWGQTFQAQKAGWLMDVGRLEIVQ</sequence>
<dbReference type="AlphaFoldDB" id="A0A1J4RP99"/>
<comment type="caution">
    <text evidence="2">The sequence shown here is derived from an EMBL/GenBank/DDBJ whole genome shotgun (WGS) entry which is preliminary data.</text>
</comment>